<keyword evidence="1" id="KW-0378">Hydrolase</keyword>
<dbReference type="Proteomes" id="UP000239590">
    <property type="component" value="Unassembled WGS sequence"/>
</dbReference>
<keyword evidence="3" id="KW-0443">Lipid metabolism</keyword>
<dbReference type="Pfam" id="PF03403">
    <property type="entry name" value="PAF-AH_p_II"/>
    <property type="match status" value="2"/>
</dbReference>
<gene>
    <name evidence="5" type="ORF">C5O19_21245</name>
</gene>
<reference evidence="6" key="1">
    <citation type="submission" date="2018-02" db="EMBL/GenBank/DDBJ databases">
        <title>Genome sequencing of Solimonas sp. HR-BB.</title>
        <authorList>
            <person name="Lee Y."/>
            <person name="Jeon C.O."/>
        </authorList>
    </citation>
    <scope>NUCLEOTIDE SEQUENCE [LARGE SCALE GENOMIC DNA]</scope>
    <source>
        <strain evidence="6">HR-U</strain>
    </source>
</reference>
<feature type="signal peptide" evidence="4">
    <location>
        <begin position="1"/>
        <end position="25"/>
    </location>
</feature>
<dbReference type="AlphaFoldDB" id="A0A2S7IGZ8"/>
<feature type="chain" id="PRO_5015468235" description="Alpha/beta hydrolase" evidence="4">
    <location>
        <begin position="26"/>
        <end position="382"/>
    </location>
</feature>
<keyword evidence="2" id="KW-0442">Lipid degradation</keyword>
<evidence type="ECO:0000256" key="3">
    <source>
        <dbReference type="ARBA" id="ARBA00023098"/>
    </source>
</evidence>
<dbReference type="InterPro" id="IPR029058">
    <property type="entry name" value="AB_hydrolase_fold"/>
</dbReference>
<dbReference type="Gene3D" id="3.40.50.1820">
    <property type="entry name" value="alpha/beta hydrolase"/>
    <property type="match status" value="1"/>
</dbReference>
<protein>
    <recommendedName>
        <fullName evidence="7">Alpha/beta hydrolase</fullName>
    </recommendedName>
</protein>
<dbReference type="GO" id="GO:0003847">
    <property type="term" value="F:1-alkyl-2-acetylglycerophosphocholine esterase activity"/>
    <property type="evidence" value="ECO:0007669"/>
    <property type="project" value="TreeGrafter"/>
</dbReference>
<dbReference type="PANTHER" id="PTHR10272:SF0">
    <property type="entry name" value="PLATELET-ACTIVATING FACTOR ACETYLHYDROLASE"/>
    <property type="match status" value="1"/>
</dbReference>
<accession>A0A2S7IGZ8</accession>
<dbReference type="PANTHER" id="PTHR10272">
    <property type="entry name" value="PLATELET-ACTIVATING FACTOR ACETYLHYDROLASE"/>
    <property type="match status" value="1"/>
</dbReference>
<evidence type="ECO:0000256" key="1">
    <source>
        <dbReference type="ARBA" id="ARBA00022801"/>
    </source>
</evidence>
<dbReference type="OrthoDB" id="9814760at2"/>
<keyword evidence="4" id="KW-0732">Signal</keyword>
<keyword evidence="6" id="KW-1185">Reference proteome</keyword>
<comment type="caution">
    <text evidence="5">The sequence shown here is derived from an EMBL/GenBank/DDBJ whole genome shotgun (WGS) entry which is preliminary data.</text>
</comment>
<sequence length="382" mass="42147">MKSYRFFSTLLGWAVLLFLSFSTSAQSTAATDLLLPAPSGKHGVGRYWLCVRDSSRGNREISVFAYVPTEKTNQRQFVIPTQAWRSAYLPVLQKKLGESAANAVATSKAYLTEHPSLSGRKKWPVILFAPGLGWSTLEYSFIIQELVSAGNVVVAVNSSPVSPVVQSPVGSFVTESVSGDKYQVVADDLSYVLNQLHTKAAEFQPILAHVDFQRMAVLGHSLGGAAALLTASTHENLKAAINLDGDLMEASAQAKPHCPVLFLNQIPAPMEKRSWQALKQDSDRGWRYEQMAKTTAQASQGLYISIASIYHSNFQDYALLAPDLIPETIRKVRLGPIDGRTGLQRITFLLRTYLDQVLKGTKVDWQSISRQYPEVRIIDTKS</sequence>
<dbReference type="GO" id="GO:0016042">
    <property type="term" value="P:lipid catabolic process"/>
    <property type="evidence" value="ECO:0007669"/>
    <property type="project" value="UniProtKB-KW"/>
</dbReference>
<evidence type="ECO:0000256" key="2">
    <source>
        <dbReference type="ARBA" id="ARBA00022963"/>
    </source>
</evidence>
<evidence type="ECO:0000256" key="4">
    <source>
        <dbReference type="SAM" id="SignalP"/>
    </source>
</evidence>
<dbReference type="EMBL" id="PTRA01000005">
    <property type="protein sequence ID" value="PQA55072.1"/>
    <property type="molecule type" value="Genomic_DNA"/>
</dbReference>
<proteinExistence type="predicted"/>
<dbReference type="RefSeq" id="WP_133163416.1">
    <property type="nucleotide sequence ID" value="NZ_PTRA01000005.1"/>
</dbReference>
<name>A0A2S7IGZ8_9BACT</name>
<evidence type="ECO:0000313" key="6">
    <source>
        <dbReference type="Proteomes" id="UP000239590"/>
    </source>
</evidence>
<evidence type="ECO:0008006" key="7">
    <source>
        <dbReference type="Google" id="ProtNLM"/>
    </source>
</evidence>
<evidence type="ECO:0000313" key="5">
    <source>
        <dbReference type="EMBL" id="PQA55072.1"/>
    </source>
</evidence>
<organism evidence="5 6">
    <name type="scientific">Siphonobacter curvatus</name>
    <dbReference type="NCBI Taxonomy" id="2094562"/>
    <lineage>
        <taxon>Bacteria</taxon>
        <taxon>Pseudomonadati</taxon>
        <taxon>Bacteroidota</taxon>
        <taxon>Cytophagia</taxon>
        <taxon>Cytophagales</taxon>
        <taxon>Cytophagaceae</taxon>
        <taxon>Siphonobacter</taxon>
    </lineage>
</organism>
<dbReference type="SUPFAM" id="SSF53474">
    <property type="entry name" value="alpha/beta-Hydrolases"/>
    <property type="match status" value="1"/>
</dbReference>